<evidence type="ECO:0000256" key="3">
    <source>
        <dbReference type="SAM" id="SignalP"/>
    </source>
</evidence>
<dbReference type="GO" id="GO:0032190">
    <property type="term" value="F:acrosin binding"/>
    <property type="evidence" value="ECO:0007669"/>
    <property type="project" value="TreeGrafter"/>
</dbReference>
<dbReference type="GO" id="GO:0007339">
    <property type="term" value="P:binding of sperm to zona pellucida"/>
    <property type="evidence" value="ECO:0007669"/>
    <property type="project" value="TreeGrafter"/>
</dbReference>
<feature type="region of interest" description="Disordered" evidence="2">
    <location>
        <begin position="57"/>
        <end position="83"/>
    </location>
</feature>
<feature type="compositionally biased region" description="Basic and acidic residues" evidence="2">
    <location>
        <begin position="73"/>
        <end position="83"/>
    </location>
</feature>
<organism evidence="5 6">
    <name type="scientific">Seriola lalandi dorsalis</name>
    <dbReference type="NCBI Taxonomy" id="1841481"/>
    <lineage>
        <taxon>Eukaryota</taxon>
        <taxon>Metazoa</taxon>
        <taxon>Chordata</taxon>
        <taxon>Craniata</taxon>
        <taxon>Vertebrata</taxon>
        <taxon>Euteleostomi</taxon>
        <taxon>Actinopterygii</taxon>
        <taxon>Neopterygii</taxon>
        <taxon>Teleostei</taxon>
        <taxon>Neoteleostei</taxon>
        <taxon>Acanthomorphata</taxon>
        <taxon>Carangaria</taxon>
        <taxon>Carangiformes</taxon>
        <taxon>Carangidae</taxon>
        <taxon>Seriola</taxon>
    </lineage>
</organism>
<evidence type="ECO:0000256" key="2">
    <source>
        <dbReference type="SAM" id="MobiDB-lite"/>
    </source>
</evidence>
<dbReference type="PROSITE" id="PS51034">
    <property type="entry name" value="ZP_2"/>
    <property type="match status" value="1"/>
</dbReference>
<dbReference type="PANTHER" id="PTHR11576">
    <property type="entry name" value="ZONA PELLUCIDA SPERM-BINDING PROTEIN 3"/>
    <property type="match status" value="1"/>
</dbReference>
<dbReference type="GeneTree" id="ENSGT01030000234567"/>
<keyword evidence="3" id="KW-0732">Signal</keyword>
<dbReference type="Gene3D" id="2.60.40.4100">
    <property type="entry name" value="Zona pellucida, ZP-C domain"/>
    <property type="match status" value="1"/>
</dbReference>
<feature type="domain" description="ZP" evidence="4">
    <location>
        <begin position="120"/>
        <end position="373"/>
    </location>
</feature>
<keyword evidence="6" id="KW-1185">Reference proteome</keyword>
<dbReference type="GO" id="GO:0031012">
    <property type="term" value="C:extracellular matrix"/>
    <property type="evidence" value="ECO:0007669"/>
    <property type="project" value="TreeGrafter"/>
</dbReference>
<evidence type="ECO:0000259" key="4">
    <source>
        <dbReference type="PROSITE" id="PS51034"/>
    </source>
</evidence>
<reference evidence="5" key="2">
    <citation type="submission" date="2025-09" db="UniProtKB">
        <authorList>
            <consortium name="Ensembl"/>
        </authorList>
    </citation>
    <scope>IDENTIFICATION</scope>
</reference>
<dbReference type="GO" id="GO:0035803">
    <property type="term" value="P:egg coat formation"/>
    <property type="evidence" value="ECO:0007669"/>
    <property type="project" value="TreeGrafter"/>
</dbReference>
<name>A0A3B4XLJ8_SERLL</name>
<evidence type="ECO:0000313" key="5">
    <source>
        <dbReference type="Ensembl" id="ENSSLDP00000012778.1"/>
    </source>
</evidence>
<proteinExistence type="predicted"/>
<protein>
    <submittedName>
        <fullName evidence="5">Zona pellucida glycoprotein 3c</fullName>
    </submittedName>
</protein>
<evidence type="ECO:0000313" key="6">
    <source>
        <dbReference type="Proteomes" id="UP000261360"/>
    </source>
</evidence>
<dbReference type="AlphaFoldDB" id="A0A3B4XLJ8"/>
<dbReference type="PANTHER" id="PTHR11576:SF26">
    <property type="entry name" value="ZONA PELLUCIDA GLYCOPROTEIN 3D TANDEM DUPLICATE 2"/>
    <property type="match status" value="1"/>
</dbReference>
<dbReference type="FunFam" id="2.60.40.4100:FF:000002">
    <property type="entry name" value="Zona pellucida sperm-binding protein 3"/>
    <property type="match status" value="1"/>
</dbReference>
<accession>A0A3B4XLJ8</accession>
<dbReference type="InterPro" id="IPR042235">
    <property type="entry name" value="ZP-C_dom"/>
</dbReference>
<feature type="signal peptide" evidence="3">
    <location>
        <begin position="1"/>
        <end position="18"/>
    </location>
</feature>
<dbReference type="Ensembl" id="ENSSLDT00000013246.1">
    <property type="protein sequence ID" value="ENSSLDP00000012778.1"/>
    <property type="gene ID" value="ENSSLDG00000010156.1"/>
</dbReference>
<evidence type="ECO:0000256" key="1">
    <source>
        <dbReference type="ARBA" id="ARBA00023157"/>
    </source>
</evidence>
<dbReference type="Pfam" id="PF00100">
    <property type="entry name" value="Zona_pellucida"/>
    <property type="match status" value="1"/>
</dbReference>
<dbReference type="Gene3D" id="2.60.40.3210">
    <property type="entry name" value="Zona pellucida, ZP-N domain"/>
    <property type="match status" value="1"/>
</dbReference>
<keyword evidence="1" id="KW-1015">Disulfide bond</keyword>
<reference evidence="5" key="1">
    <citation type="submission" date="2025-08" db="UniProtKB">
        <authorList>
            <consortium name="Ensembl"/>
        </authorList>
    </citation>
    <scope>IDENTIFICATION</scope>
</reference>
<sequence length="418" mass="46422">MGFMHTGLLLLLFSSAYSYQFRSGAGSGLSVQDPELEWARMETVIDEDMKPGPALKTKLWRSGSGSGSSTPEYPKEAFKPEKGARPLPDWVKEMLLRPSTAAKPAAGGAAAGRGKLVEILCHVDRMYVRIRRQVFKTRDAYKNLKLGTCPVNQGTKDHYYLLYLLKTDCGFKREVDYLSIGNVLHYKPAGVILREMPFDFSHGCCRWFHSYKVGFHPKLQGGTVFKALQPKSNLILTAQDASGNEITGPKTYTLGQPMYFEAKQPDNTAHSGDQRLYINKCFMTANQDPNSSPKYTAIDNQGCMIDGKVTVQSKFLSGASKMAQKFSVGALIFKDMVSPSSSSQQLYMHCEISKGKLTPTPSSKACNYDPATKKWKELYGDDSVCTCCESTCPSAQPRGKDPPFLFTHYRKSLQKPLV</sequence>
<dbReference type="SMART" id="SM00241">
    <property type="entry name" value="ZP"/>
    <property type="match status" value="1"/>
</dbReference>
<dbReference type="InterPro" id="IPR055355">
    <property type="entry name" value="ZP-C"/>
</dbReference>
<dbReference type="Proteomes" id="UP000261360">
    <property type="component" value="Unplaced"/>
</dbReference>
<dbReference type="GO" id="GO:2000344">
    <property type="term" value="P:positive regulation of acrosome reaction"/>
    <property type="evidence" value="ECO:0007669"/>
    <property type="project" value="TreeGrafter"/>
</dbReference>
<feature type="chain" id="PRO_5017277190" evidence="3">
    <location>
        <begin position="19"/>
        <end position="418"/>
    </location>
</feature>
<dbReference type="InterPro" id="IPR001507">
    <property type="entry name" value="ZP_dom"/>
</dbReference>